<dbReference type="AlphaFoldDB" id="A0A1W4WJK4"/>
<sequence length="1081" mass="121045">MTSVTLTTTSEPMNGSFSTSLDESVTSRPAFETPKPVKRCLAAPLDSYKKRRKQATPVRISATEPQDVVHSPEGKPLDSPVPEPEIKCSECHFLFDSSDQLHSHIANEHPNFHCKREPEENLNYEPQTQNAFDISSTRNDISWIGDIQSKDFLNLNFHGLVFSPASSLFMSLPSFPQTDNPSSRQSVRIFNPDAFCDLCNKEFCNKYFLKTHKANKHGIYADPPSSEALAISPFISSMMKIPTTSFNCDIPSLKTELKQQPQKPQFCDMLSAIHTSKAFSKSSKQTVTNFTETENKEVIDNPEQSTSETEQFTAAIKNSDDNEGSCSPGVITASMFQYKSDSNLDQDGLNYSTSNKSSPAPSSKDMDASMKYKKAGIMNPKAFCEICCKEYCNKYFLRTHKMKRHGIYVPDEGRDSKDNKSEPFQWNQNIQTSPLNLIMNEQQSNSNSASERDRKTSTPQDYRCDICGINFQNSSLSHLHNVSVHSSEKETSTSDIINREHHLRGGKSLDLQTTSTERGSCSTEPINEDLQKLQTMILQLNELDVGKTNLLCNICSKEYDSKYTLQAHMMSTHGLLLEDVAPGDKCGSGLGPGTSSRDVGSSTSTSNSTICDLCGKDFFDVEGVKKHVLECHPINFKESKENNYMNTEKTANKIMVPGTPTSSERRSAPVLTPSSSYCEICNKELCNKYFMKTHMQRMHGIEIENGAQIGGVVCDICNKELCSKYFLRVHKHNTHGIAEYNSGFLQSRKGDAESIPMLPTESDPALKPIDLADLSHRYFSHFTEVCSICSRRFRSTKWLKAHLLSDHGQAGAEKWVELEQNITPSNVNVNVNFNSKAVPQVERTSPLIKIPNGNQETNSKIKTQNVFSSIFGADENSIKTYDCSYCPFSTPVLPLLLVHERSHDMRNTSPENENTNVVKCPVCAKSFPQTGTLQHHIVSEHPFFHLSPQEESENHQNGVPKDGCDNFQEEWKIDDSFNAMTNNKDDKSKNRLKRKLINSEVSFETTQTLKEVVKKFQLPATYALPLTSSDDDEAVFPGYIMQAFTLNELASERSFVPSVVFLPVLQKLSNPLNVTFNLSPA</sequence>
<feature type="region of interest" description="Disordered" evidence="2">
    <location>
        <begin position="49"/>
        <end position="81"/>
    </location>
</feature>
<accession>A0A1W4WJK4</accession>
<keyword evidence="1" id="KW-0479">Metal-binding</keyword>
<feature type="compositionally biased region" description="Low complexity" evidence="2">
    <location>
        <begin position="352"/>
        <end position="363"/>
    </location>
</feature>
<dbReference type="STRING" id="224129.A0A1W4WJK4"/>
<dbReference type="GeneID" id="108733816"/>
<name>A0A1W4WJK4_AGRPL</name>
<dbReference type="InterPro" id="IPR036236">
    <property type="entry name" value="Znf_C2H2_sf"/>
</dbReference>
<dbReference type="PROSITE" id="PS50157">
    <property type="entry name" value="ZINC_FINGER_C2H2_2"/>
    <property type="match status" value="3"/>
</dbReference>
<gene>
    <name evidence="5" type="primary">LOC108733816</name>
</gene>
<dbReference type="RefSeq" id="XP_018320642.1">
    <property type="nucleotide sequence ID" value="XM_018465140.2"/>
</dbReference>
<feature type="domain" description="C2H2-type" evidence="3">
    <location>
        <begin position="918"/>
        <end position="950"/>
    </location>
</feature>
<dbReference type="Proteomes" id="UP000192223">
    <property type="component" value="Unplaced"/>
</dbReference>
<dbReference type="InParanoid" id="A0A1W4WJK4"/>
<feature type="domain" description="C2H2-type" evidence="3">
    <location>
        <begin position="86"/>
        <end position="118"/>
    </location>
</feature>
<dbReference type="Gene3D" id="3.30.160.60">
    <property type="entry name" value="Classic Zinc Finger"/>
    <property type="match status" value="3"/>
</dbReference>
<protein>
    <submittedName>
        <fullName evidence="5">Uncharacterized protein LOC108733816</fullName>
    </submittedName>
</protein>
<feature type="region of interest" description="Disordered" evidence="2">
    <location>
        <begin position="1"/>
        <end position="34"/>
    </location>
</feature>
<dbReference type="SUPFAM" id="SSF57667">
    <property type="entry name" value="beta-beta-alpha zinc fingers"/>
    <property type="match status" value="1"/>
</dbReference>
<dbReference type="KEGG" id="apln:108733816"/>
<feature type="domain" description="C2H2-type" evidence="3">
    <location>
        <begin position="462"/>
        <end position="490"/>
    </location>
</feature>
<evidence type="ECO:0000313" key="4">
    <source>
        <dbReference type="Proteomes" id="UP000192223"/>
    </source>
</evidence>
<evidence type="ECO:0000256" key="2">
    <source>
        <dbReference type="SAM" id="MobiDB-lite"/>
    </source>
</evidence>
<evidence type="ECO:0000256" key="1">
    <source>
        <dbReference type="PROSITE-ProRule" id="PRU00042"/>
    </source>
</evidence>
<reference evidence="5" key="1">
    <citation type="submission" date="2025-08" db="UniProtKB">
        <authorList>
            <consortium name="RefSeq"/>
        </authorList>
    </citation>
    <scope>IDENTIFICATION</scope>
    <source>
        <tissue evidence="5">Entire body</tissue>
    </source>
</reference>
<organism evidence="4 5">
    <name type="scientific">Agrilus planipennis</name>
    <name type="common">Emerald ash borer</name>
    <name type="synonym">Agrilus marcopoli</name>
    <dbReference type="NCBI Taxonomy" id="224129"/>
    <lineage>
        <taxon>Eukaryota</taxon>
        <taxon>Metazoa</taxon>
        <taxon>Ecdysozoa</taxon>
        <taxon>Arthropoda</taxon>
        <taxon>Hexapoda</taxon>
        <taxon>Insecta</taxon>
        <taxon>Pterygota</taxon>
        <taxon>Neoptera</taxon>
        <taxon>Endopterygota</taxon>
        <taxon>Coleoptera</taxon>
        <taxon>Polyphaga</taxon>
        <taxon>Elateriformia</taxon>
        <taxon>Buprestoidea</taxon>
        <taxon>Buprestidae</taxon>
        <taxon>Agrilinae</taxon>
        <taxon>Agrilus</taxon>
    </lineage>
</organism>
<dbReference type="OrthoDB" id="10020956at2759"/>
<dbReference type="PANTHER" id="PTHR21190">
    <property type="entry name" value="GH10077P"/>
    <property type="match status" value="1"/>
</dbReference>
<dbReference type="Pfam" id="PF00096">
    <property type="entry name" value="zf-C2H2"/>
    <property type="match status" value="1"/>
</dbReference>
<dbReference type="SMART" id="SM00355">
    <property type="entry name" value="ZnF_C2H2"/>
    <property type="match status" value="11"/>
</dbReference>
<dbReference type="GO" id="GO:0008270">
    <property type="term" value="F:zinc ion binding"/>
    <property type="evidence" value="ECO:0007669"/>
    <property type="project" value="UniProtKB-KW"/>
</dbReference>
<keyword evidence="1" id="KW-0863">Zinc-finger</keyword>
<feature type="compositionally biased region" description="Polar residues" evidence="2">
    <location>
        <begin position="510"/>
        <end position="523"/>
    </location>
</feature>
<evidence type="ECO:0000313" key="5">
    <source>
        <dbReference type="RefSeq" id="XP_018320642.1"/>
    </source>
</evidence>
<feature type="region of interest" description="Disordered" evidence="2">
    <location>
        <begin position="503"/>
        <end position="523"/>
    </location>
</feature>
<keyword evidence="1" id="KW-0862">Zinc</keyword>
<feature type="compositionally biased region" description="Polar residues" evidence="2">
    <location>
        <begin position="1"/>
        <end position="27"/>
    </location>
</feature>
<dbReference type="PROSITE" id="PS00028">
    <property type="entry name" value="ZINC_FINGER_C2H2_1"/>
    <property type="match status" value="10"/>
</dbReference>
<dbReference type="InterPro" id="IPR013087">
    <property type="entry name" value="Znf_C2H2_type"/>
</dbReference>
<evidence type="ECO:0000259" key="3">
    <source>
        <dbReference type="PROSITE" id="PS50157"/>
    </source>
</evidence>
<feature type="region of interest" description="Disordered" evidence="2">
    <location>
        <begin position="347"/>
        <end position="367"/>
    </location>
</feature>
<keyword evidence="4" id="KW-1185">Reference proteome</keyword>
<dbReference type="PANTHER" id="PTHR21190:SF1">
    <property type="entry name" value="GH10077P"/>
    <property type="match status" value="1"/>
</dbReference>
<proteinExistence type="predicted"/>